<dbReference type="InterPro" id="IPR050959">
    <property type="entry name" value="MarA-like"/>
</dbReference>
<dbReference type="InterPro" id="IPR029442">
    <property type="entry name" value="GyrI-like"/>
</dbReference>
<dbReference type="SMART" id="SM00342">
    <property type="entry name" value="HTH_ARAC"/>
    <property type="match status" value="1"/>
</dbReference>
<dbReference type="Proteomes" id="UP001595976">
    <property type="component" value="Unassembled WGS sequence"/>
</dbReference>
<dbReference type="SUPFAM" id="SSF46689">
    <property type="entry name" value="Homeodomain-like"/>
    <property type="match status" value="2"/>
</dbReference>
<proteinExistence type="predicted"/>
<dbReference type="PANTHER" id="PTHR47504:SF5">
    <property type="entry name" value="RIGHT ORIGIN-BINDING PROTEIN"/>
    <property type="match status" value="1"/>
</dbReference>
<dbReference type="InterPro" id="IPR011256">
    <property type="entry name" value="Reg_factor_effector_dom_sf"/>
</dbReference>
<dbReference type="SMART" id="SM00871">
    <property type="entry name" value="AraC_E_bind"/>
    <property type="match status" value="1"/>
</dbReference>
<dbReference type="Pfam" id="PF12833">
    <property type="entry name" value="HTH_18"/>
    <property type="match status" value="1"/>
</dbReference>
<dbReference type="Pfam" id="PF06445">
    <property type="entry name" value="GyrI-like"/>
    <property type="match status" value="1"/>
</dbReference>
<protein>
    <submittedName>
        <fullName evidence="5">GyrI-like domain-containing protein</fullName>
    </submittedName>
</protein>
<feature type="domain" description="HTH araC/xylS-type" evidence="4">
    <location>
        <begin position="5"/>
        <end position="103"/>
    </location>
</feature>
<evidence type="ECO:0000256" key="3">
    <source>
        <dbReference type="ARBA" id="ARBA00023163"/>
    </source>
</evidence>
<dbReference type="Gene3D" id="3.20.80.10">
    <property type="entry name" value="Regulatory factor, effector binding domain"/>
    <property type="match status" value="1"/>
</dbReference>
<name>A0ABW0F3S1_9HYPH</name>
<evidence type="ECO:0000313" key="6">
    <source>
        <dbReference type="Proteomes" id="UP001595976"/>
    </source>
</evidence>
<comment type="caution">
    <text evidence="5">The sequence shown here is derived from an EMBL/GenBank/DDBJ whole genome shotgun (WGS) entry which is preliminary data.</text>
</comment>
<organism evidence="5 6">
    <name type="scientific">Bosea minatitlanensis</name>
    <dbReference type="NCBI Taxonomy" id="128782"/>
    <lineage>
        <taxon>Bacteria</taxon>
        <taxon>Pseudomonadati</taxon>
        <taxon>Pseudomonadota</taxon>
        <taxon>Alphaproteobacteria</taxon>
        <taxon>Hyphomicrobiales</taxon>
        <taxon>Boseaceae</taxon>
        <taxon>Bosea</taxon>
    </lineage>
</organism>
<keyword evidence="1" id="KW-0805">Transcription regulation</keyword>
<dbReference type="PROSITE" id="PS01124">
    <property type="entry name" value="HTH_ARAC_FAMILY_2"/>
    <property type="match status" value="1"/>
</dbReference>
<keyword evidence="6" id="KW-1185">Reference proteome</keyword>
<keyword evidence="2" id="KW-0238">DNA-binding</keyword>
<gene>
    <name evidence="5" type="ORF">ACFPK2_13775</name>
</gene>
<evidence type="ECO:0000256" key="2">
    <source>
        <dbReference type="ARBA" id="ARBA00023125"/>
    </source>
</evidence>
<dbReference type="InterPro" id="IPR018062">
    <property type="entry name" value="HTH_AraC-typ_CS"/>
</dbReference>
<evidence type="ECO:0000256" key="1">
    <source>
        <dbReference type="ARBA" id="ARBA00023015"/>
    </source>
</evidence>
<dbReference type="PROSITE" id="PS00041">
    <property type="entry name" value="HTH_ARAC_FAMILY_1"/>
    <property type="match status" value="1"/>
</dbReference>
<dbReference type="InterPro" id="IPR020449">
    <property type="entry name" value="Tscrpt_reg_AraC-type_HTH"/>
</dbReference>
<dbReference type="InterPro" id="IPR018060">
    <property type="entry name" value="HTH_AraC"/>
</dbReference>
<dbReference type="RefSeq" id="WP_158443737.1">
    <property type="nucleotide sequence ID" value="NZ_JAOAOS010000005.1"/>
</dbReference>
<dbReference type="PRINTS" id="PR00032">
    <property type="entry name" value="HTHARAC"/>
</dbReference>
<dbReference type="InterPro" id="IPR009057">
    <property type="entry name" value="Homeodomain-like_sf"/>
</dbReference>
<dbReference type="EMBL" id="JBHSLI010000005">
    <property type="protein sequence ID" value="MFC5294057.1"/>
    <property type="molecule type" value="Genomic_DNA"/>
</dbReference>
<dbReference type="SUPFAM" id="SSF55136">
    <property type="entry name" value="Probable bacterial effector-binding domain"/>
    <property type="match status" value="1"/>
</dbReference>
<accession>A0ABW0F3S1</accession>
<evidence type="ECO:0000259" key="4">
    <source>
        <dbReference type="PROSITE" id="PS01124"/>
    </source>
</evidence>
<keyword evidence="3" id="KW-0804">Transcription</keyword>
<dbReference type="PANTHER" id="PTHR47504">
    <property type="entry name" value="RIGHT ORIGIN-BINDING PROTEIN"/>
    <property type="match status" value="1"/>
</dbReference>
<evidence type="ECO:0000313" key="5">
    <source>
        <dbReference type="EMBL" id="MFC5294057.1"/>
    </source>
</evidence>
<reference evidence="6" key="1">
    <citation type="journal article" date="2019" name="Int. J. Syst. Evol. Microbiol.">
        <title>The Global Catalogue of Microorganisms (GCM) 10K type strain sequencing project: providing services to taxonomists for standard genome sequencing and annotation.</title>
        <authorList>
            <consortium name="The Broad Institute Genomics Platform"/>
            <consortium name="The Broad Institute Genome Sequencing Center for Infectious Disease"/>
            <person name="Wu L."/>
            <person name="Ma J."/>
        </authorList>
    </citation>
    <scope>NUCLEOTIDE SEQUENCE [LARGE SCALE GENOMIC DNA]</scope>
    <source>
        <strain evidence="6">CGMCC 1.15643</strain>
    </source>
</reference>
<dbReference type="InterPro" id="IPR010499">
    <property type="entry name" value="AraC_E-bd"/>
</dbReference>
<sequence length="276" mass="30584">MDPVKAAVWFIESHFTSDLSLDEIAQACGVSRFHLCRAFGNATGRPVMRYVRERRLTEAARQLAQGAPDILSVALDWGYGSHEAFTRAFREQFGLTPEALRGRRDLASLELVEPLAMNSIPSVILDEPRIQRGKAMLLAGFGSRFGYEAFNGIPALWRRLASHLGHIPGQVGEVCYGVSHAADENGVDYLAGVEVASFGDLPPAFDRIRIPEQVYAVFTHHGHVTAIKGTFDAIWNEWLPRSGRKPAESPSFERYDERFDSQTGTGIVEVWVPVEG</sequence>
<dbReference type="Gene3D" id="1.10.10.60">
    <property type="entry name" value="Homeodomain-like"/>
    <property type="match status" value="2"/>
</dbReference>